<protein>
    <recommendedName>
        <fullName evidence="3">DNA repair protein RecN</fullName>
    </recommendedName>
    <alternativeName>
        <fullName evidence="8">Recombination protein N</fullName>
    </alternativeName>
</protein>
<evidence type="ECO:0000256" key="7">
    <source>
        <dbReference type="ARBA" id="ARBA00023204"/>
    </source>
</evidence>
<keyword evidence="7" id="KW-0234">DNA repair</keyword>
<keyword evidence="4" id="KW-0547">Nucleotide-binding</keyword>
<evidence type="ECO:0000313" key="10">
    <source>
        <dbReference type="EMBL" id="CAB4948432.1"/>
    </source>
</evidence>
<dbReference type="InterPro" id="IPR003395">
    <property type="entry name" value="RecF/RecN/SMC_N"/>
</dbReference>
<dbReference type="CDD" id="cd03241">
    <property type="entry name" value="ABC_RecN"/>
    <property type="match status" value="1"/>
</dbReference>
<evidence type="ECO:0000256" key="6">
    <source>
        <dbReference type="ARBA" id="ARBA00022840"/>
    </source>
</evidence>
<proteinExistence type="inferred from homology"/>
<dbReference type="SUPFAM" id="SSF52540">
    <property type="entry name" value="P-loop containing nucleoside triphosphate hydrolases"/>
    <property type="match status" value="1"/>
</dbReference>
<keyword evidence="6" id="KW-0067">ATP-binding</keyword>
<dbReference type="GO" id="GO:0009432">
    <property type="term" value="P:SOS response"/>
    <property type="evidence" value="ECO:0007669"/>
    <property type="project" value="TreeGrafter"/>
</dbReference>
<accession>A0A6J7K261</accession>
<evidence type="ECO:0000256" key="4">
    <source>
        <dbReference type="ARBA" id="ARBA00022741"/>
    </source>
</evidence>
<dbReference type="InterPro" id="IPR027417">
    <property type="entry name" value="P-loop_NTPase"/>
</dbReference>
<comment type="similarity">
    <text evidence="2">Belongs to the RecN family.</text>
</comment>
<evidence type="ECO:0000256" key="3">
    <source>
        <dbReference type="ARBA" id="ARBA00021315"/>
    </source>
</evidence>
<gene>
    <name evidence="10" type="ORF">UFOPK3783_00718</name>
</gene>
<evidence type="ECO:0000256" key="2">
    <source>
        <dbReference type="ARBA" id="ARBA00009441"/>
    </source>
</evidence>
<dbReference type="EMBL" id="CAFBNI010000089">
    <property type="protein sequence ID" value="CAB4948432.1"/>
    <property type="molecule type" value="Genomic_DNA"/>
</dbReference>
<comment type="function">
    <text evidence="1">May be involved in recombinational repair of damaged DNA.</text>
</comment>
<dbReference type="GO" id="GO:0043590">
    <property type="term" value="C:bacterial nucleoid"/>
    <property type="evidence" value="ECO:0007669"/>
    <property type="project" value="TreeGrafter"/>
</dbReference>
<reference evidence="10" key="1">
    <citation type="submission" date="2020-05" db="EMBL/GenBank/DDBJ databases">
        <authorList>
            <person name="Chiriac C."/>
            <person name="Salcher M."/>
            <person name="Ghai R."/>
            <person name="Kavagutti S V."/>
        </authorList>
    </citation>
    <scope>NUCLEOTIDE SEQUENCE</scope>
</reference>
<keyword evidence="5" id="KW-0227">DNA damage</keyword>
<evidence type="ECO:0000256" key="5">
    <source>
        <dbReference type="ARBA" id="ARBA00022763"/>
    </source>
</evidence>
<feature type="domain" description="RecF/RecN/SMC N-terminal" evidence="9">
    <location>
        <begin position="19"/>
        <end position="99"/>
    </location>
</feature>
<dbReference type="InterPro" id="IPR004604">
    <property type="entry name" value="DNA_recomb/repair_RecN"/>
</dbReference>
<evidence type="ECO:0000256" key="1">
    <source>
        <dbReference type="ARBA" id="ARBA00003618"/>
    </source>
</evidence>
<dbReference type="GO" id="GO:0006281">
    <property type="term" value="P:DNA repair"/>
    <property type="evidence" value="ECO:0007669"/>
    <property type="project" value="UniProtKB-KW"/>
</dbReference>
<dbReference type="GO" id="GO:0006310">
    <property type="term" value="P:DNA recombination"/>
    <property type="evidence" value="ECO:0007669"/>
    <property type="project" value="InterPro"/>
</dbReference>
<dbReference type="AlphaFoldDB" id="A0A6J7K261"/>
<sequence length="143" mass="15030">MVFTSHSGGELLPISKAASGGELSRLMLALEVVIAESEPLGTYVFDEVDAGIGGKAAIEVGRRLSVLSKKAQVIVVTHLAQVAAWADNHLVVVKAESGAITESSVSKVIGIDRETEIARMLSGQEDSAIAKEHAKELLQIVRG</sequence>
<dbReference type="PANTHER" id="PTHR11059:SF0">
    <property type="entry name" value="DNA REPAIR PROTEIN RECN"/>
    <property type="match status" value="1"/>
</dbReference>
<dbReference type="Pfam" id="PF02463">
    <property type="entry name" value="SMC_N"/>
    <property type="match status" value="1"/>
</dbReference>
<name>A0A6J7K261_9ZZZZ</name>
<evidence type="ECO:0000256" key="8">
    <source>
        <dbReference type="ARBA" id="ARBA00033408"/>
    </source>
</evidence>
<organism evidence="10">
    <name type="scientific">freshwater metagenome</name>
    <dbReference type="NCBI Taxonomy" id="449393"/>
    <lineage>
        <taxon>unclassified sequences</taxon>
        <taxon>metagenomes</taxon>
        <taxon>ecological metagenomes</taxon>
    </lineage>
</organism>
<dbReference type="Gene3D" id="3.40.50.300">
    <property type="entry name" value="P-loop containing nucleotide triphosphate hydrolases"/>
    <property type="match status" value="1"/>
</dbReference>
<dbReference type="PANTHER" id="PTHR11059">
    <property type="entry name" value="DNA REPAIR PROTEIN RECN"/>
    <property type="match status" value="1"/>
</dbReference>
<evidence type="ECO:0000259" key="9">
    <source>
        <dbReference type="Pfam" id="PF02463"/>
    </source>
</evidence>
<dbReference type="GO" id="GO:0005524">
    <property type="term" value="F:ATP binding"/>
    <property type="evidence" value="ECO:0007669"/>
    <property type="project" value="UniProtKB-KW"/>
</dbReference>